<accession>A0A315ZWY8</accession>
<name>A0A315ZWY8_9FIRM</name>
<gene>
    <name evidence="1" type="ORF">SAMN05216529_105247</name>
</gene>
<evidence type="ECO:0000313" key="2">
    <source>
        <dbReference type="Proteomes" id="UP000254051"/>
    </source>
</evidence>
<evidence type="ECO:0000313" key="1">
    <source>
        <dbReference type="EMBL" id="SUQ14272.1"/>
    </source>
</evidence>
<sequence length="94" mass="10730">MYDLKDLATAFGLNIKDMANVMGYTRQGLYTAMNTGEVQRVRMHVALHHLKEISQSQYEDELERAEALKNIRNQGIAEMENKFGLCQGEDGLHE</sequence>
<dbReference type="EMBL" id="UHJJ01000005">
    <property type="protein sequence ID" value="SUQ14272.1"/>
    <property type="molecule type" value="Genomic_DNA"/>
</dbReference>
<keyword evidence="2" id="KW-1185">Reference proteome</keyword>
<protein>
    <submittedName>
        <fullName evidence="1">Uncharacterized protein</fullName>
    </submittedName>
</protein>
<dbReference type="RefSeq" id="WP_109710997.1">
    <property type="nucleotide sequence ID" value="NZ_QGDS01000005.1"/>
</dbReference>
<dbReference type="AlphaFoldDB" id="A0A315ZWY8"/>
<reference evidence="2" key="1">
    <citation type="submission" date="2017-07" db="EMBL/GenBank/DDBJ databases">
        <authorList>
            <person name="Varghese N."/>
            <person name="Submissions S."/>
        </authorList>
    </citation>
    <scope>NUCLEOTIDE SEQUENCE [LARGE SCALE GENOMIC DNA]</scope>
    <source>
        <strain evidence="2">NLAE-zl-C134</strain>
    </source>
</reference>
<dbReference type="Proteomes" id="UP000254051">
    <property type="component" value="Unassembled WGS sequence"/>
</dbReference>
<proteinExistence type="predicted"/>
<organism evidence="1 2">
    <name type="scientific">Faecalicatena contorta</name>
    <dbReference type="NCBI Taxonomy" id="39482"/>
    <lineage>
        <taxon>Bacteria</taxon>
        <taxon>Bacillati</taxon>
        <taxon>Bacillota</taxon>
        <taxon>Clostridia</taxon>
        <taxon>Lachnospirales</taxon>
        <taxon>Lachnospiraceae</taxon>
        <taxon>Faecalicatena</taxon>
    </lineage>
</organism>